<reference evidence="3" key="1">
    <citation type="journal article" date="2019" name="Nat. Med.">
        <title>A library of human gut bacterial isolates paired with longitudinal multiomics data enables mechanistic microbiome research.</title>
        <authorList>
            <person name="Poyet M."/>
            <person name="Groussin M."/>
            <person name="Gibbons S.M."/>
            <person name="Avila-Pacheco J."/>
            <person name="Jiang X."/>
            <person name="Kearney S.M."/>
            <person name="Perrotta A.R."/>
            <person name="Berdy B."/>
            <person name="Zhao S."/>
            <person name="Lieberman T.D."/>
            <person name="Swanson P.K."/>
            <person name="Smith M."/>
            <person name="Roesemann S."/>
            <person name="Alexander J.E."/>
            <person name="Rich S.A."/>
            <person name="Livny J."/>
            <person name="Vlamakis H."/>
            <person name="Clish C."/>
            <person name="Bullock K."/>
            <person name="Deik A."/>
            <person name="Scott J."/>
            <person name="Pierce K.A."/>
            <person name="Xavier R.J."/>
            <person name="Alm E.J."/>
        </authorList>
    </citation>
    <scope>NUCLEOTIDE SEQUENCE</scope>
    <source>
        <strain evidence="3">BIOML-A371</strain>
    </source>
</reference>
<organism evidence="3">
    <name type="scientific">Escherichia coli</name>
    <dbReference type="NCBI Taxonomy" id="562"/>
    <lineage>
        <taxon>Bacteria</taxon>
        <taxon>Pseudomonadati</taxon>
        <taxon>Pseudomonadota</taxon>
        <taxon>Gammaproteobacteria</taxon>
        <taxon>Enterobacterales</taxon>
        <taxon>Enterobacteriaceae</taxon>
        <taxon>Escherichia</taxon>
    </lineage>
</organism>
<gene>
    <name evidence="3" type="ORF">GKF33_25965</name>
</gene>
<dbReference type="SUPFAM" id="SSF46785">
    <property type="entry name" value="Winged helix' DNA-binding domain"/>
    <property type="match status" value="1"/>
</dbReference>
<dbReference type="Pfam" id="PF01051">
    <property type="entry name" value="Rep3_N"/>
    <property type="match status" value="1"/>
</dbReference>
<name>A0A6G2B5D1_ECOLX</name>
<evidence type="ECO:0000256" key="1">
    <source>
        <dbReference type="ARBA" id="ARBA00038283"/>
    </source>
</evidence>
<sequence>MVLKNNKNSDCNDVQSLLAQGNQLLEGAYDITLIEMRLLYLALTKIDSRKPQPANEYT</sequence>
<feature type="non-terminal residue" evidence="3">
    <location>
        <position position="58"/>
    </location>
</feature>
<dbReference type="EMBL" id="WKUO01000154">
    <property type="protein sequence ID" value="MSL62640.1"/>
    <property type="molecule type" value="Genomic_DNA"/>
</dbReference>
<feature type="domain" description="Initiator Rep protein WH1" evidence="2">
    <location>
        <begin position="19"/>
        <end position="57"/>
    </location>
</feature>
<dbReference type="GO" id="GO:0003887">
    <property type="term" value="F:DNA-directed DNA polymerase activity"/>
    <property type="evidence" value="ECO:0007669"/>
    <property type="project" value="InterPro"/>
</dbReference>
<dbReference type="GO" id="GO:0006270">
    <property type="term" value="P:DNA replication initiation"/>
    <property type="evidence" value="ECO:0007669"/>
    <property type="project" value="InterPro"/>
</dbReference>
<accession>A0A6G2B5D1</accession>
<dbReference type="InterPro" id="IPR000525">
    <property type="entry name" value="Initiator_Rep_WH1"/>
</dbReference>
<comment type="caution">
    <text evidence="3">The sequence shown here is derived from an EMBL/GenBank/DDBJ whole genome shotgun (WGS) entry which is preliminary data.</text>
</comment>
<dbReference type="InterPro" id="IPR036390">
    <property type="entry name" value="WH_DNA-bd_sf"/>
</dbReference>
<evidence type="ECO:0000259" key="2">
    <source>
        <dbReference type="Pfam" id="PF01051"/>
    </source>
</evidence>
<dbReference type="Gene3D" id="1.10.10.10">
    <property type="entry name" value="Winged helix-like DNA-binding domain superfamily/Winged helix DNA-binding domain"/>
    <property type="match status" value="1"/>
</dbReference>
<dbReference type="AlphaFoldDB" id="A0A6G2B5D1"/>
<evidence type="ECO:0000313" key="3">
    <source>
        <dbReference type="EMBL" id="MSL62640.1"/>
    </source>
</evidence>
<comment type="similarity">
    <text evidence="1">Belongs to the initiator RepB protein family.</text>
</comment>
<proteinExistence type="inferred from homology"/>
<protein>
    <submittedName>
        <fullName evidence="3">RepB family plasmid replication initiator protein</fullName>
    </submittedName>
</protein>
<dbReference type="InterPro" id="IPR036388">
    <property type="entry name" value="WH-like_DNA-bd_sf"/>
</dbReference>